<dbReference type="RefSeq" id="WP_153271672.1">
    <property type="nucleotide sequence ID" value="NZ_CP043498.1"/>
</dbReference>
<keyword evidence="3" id="KW-1185">Reference proteome</keyword>
<protein>
    <submittedName>
        <fullName evidence="2">DedA family protein</fullName>
    </submittedName>
</protein>
<name>A0A5Q0C6J4_9HYPH</name>
<dbReference type="GO" id="GO:0005886">
    <property type="term" value="C:plasma membrane"/>
    <property type="evidence" value="ECO:0007669"/>
    <property type="project" value="TreeGrafter"/>
</dbReference>
<evidence type="ECO:0000313" key="3">
    <source>
        <dbReference type="Proteomes" id="UP000326881"/>
    </source>
</evidence>
<dbReference type="Proteomes" id="UP000326881">
    <property type="component" value="Chromosome"/>
</dbReference>
<proteinExistence type="predicted"/>
<feature type="transmembrane region" description="Helical" evidence="1">
    <location>
        <begin position="20"/>
        <end position="43"/>
    </location>
</feature>
<gene>
    <name evidence="2" type="ORF">FZ934_14810</name>
</gene>
<feature type="transmembrane region" description="Helical" evidence="1">
    <location>
        <begin position="108"/>
        <end position="131"/>
    </location>
</feature>
<dbReference type="InterPro" id="IPR051311">
    <property type="entry name" value="DedA_domain"/>
</dbReference>
<dbReference type="EMBL" id="CP043498">
    <property type="protein sequence ID" value="QFY61558.1"/>
    <property type="molecule type" value="Genomic_DNA"/>
</dbReference>
<reference evidence="2 3" key="1">
    <citation type="submission" date="2019-08" db="EMBL/GenBank/DDBJ databases">
        <title>Prosopis cineraria nodule microbiome.</title>
        <authorList>
            <person name="Ali R."/>
            <person name="Chaluvadi S.R."/>
            <person name="Wang X."/>
        </authorList>
    </citation>
    <scope>NUCLEOTIDE SEQUENCE [LARGE SCALE GENOMIC DNA]</scope>
    <source>
        <strain evidence="2 3">BG7</strain>
    </source>
</reference>
<sequence length="198" mass="22240">MLRRLYDWTMSLAARKSAEVWLAVIAFVESSVFLVPADVLFLPMALAKPERSYRYALVATIASVLGGIAGWTLGYYAYDAVARPVLEFYGKLDAFEHLRLYIHDEWEILLLLLVTSGFAHLPPIKIVTILAGVIHMNLWFFVVSAIIARGARFLVLAWLLRRYGEPIRHFIEKRLGQIAAVIAAILIALGLAYKLLAP</sequence>
<keyword evidence="1" id="KW-0472">Membrane</keyword>
<organism evidence="2 3">
    <name type="scientific">Rhizobium grahamii</name>
    <dbReference type="NCBI Taxonomy" id="1120045"/>
    <lineage>
        <taxon>Bacteria</taxon>
        <taxon>Pseudomonadati</taxon>
        <taxon>Pseudomonadota</taxon>
        <taxon>Alphaproteobacteria</taxon>
        <taxon>Hyphomicrobiales</taxon>
        <taxon>Rhizobiaceae</taxon>
        <taxon>Rhizobium/Agrobacterium group</taxon>
        <taxon>Rhizobium</taxon>
    </lineage>
</organism>
<dbReference type="PANTHER" id="PTHR42709">
    <property type="entry name" value="ALKALINE PHOSPHATASE LIKE PROTEIN"/>
    <property type="match status" value="1"/>
</dbReference>
<feature type="transmembrane region" description="Helical" evidence="1">
    <location>
        <begin position="175"/>
        <end position="196"/>
    </location>
</feature>
<evidence type="ECO:0000256" key="1">
    <source>
        <dbReference type="SAM" id="Phobius"/>
    </source>
</evidence>
<accession>A0A5Q0C6J4</accession>
<feature type="transmembrane region" description="Helical" evidence="1">
    <location>
        <begin position="138"/>
        <end position="160"/>
    </location>
</feature>
<dbReference type="AlphaFoldDB" id="A0A5Q0C6J4"/>
<dbReference type="PANTHER" id="PTHR42709:SF11">
    <property type="entry name" value="DEDA FAMILY PROTEIN"/>
    <property type="match status" value="1"/>
</dbReference>
<dbReference type="KEGG" id="rgr:FZ934_14810"/>
<keyword evidence="1" id="KW-1133">Transmembrane helix</keyword>
<evidence type="ECO:0000313" key="2">
    <source>
        <dbReference type="EMBL" id="QFY61558.1"/>
    </source>
</evidence>
<keyword evidence="1" id="KW-0812">Transmembrane</keyword>
<feature type="transmembrane region" description="Helical" evidence="1">
    <location>
        <begin position="55"/>
        <end position="78"/>
    </location>
</feature>
<dbReference type="OrthoDB" id="9810270at2"/>